<dbReference type="InterPro" id="IPR058792">
    <property type="entry name" value="Beta-barrel_RND_2"/>
</dbReference>
<organism evidence="6 7">
    <name type="scientific">Aestuariivirga litoralis</name>
    <dbReference type="NCBI Taxonomy" id="2650924"/>
    <lineage>
        <taxon>Bacteria</taxon>
        <taxon>Pseudomonadati</taxon>
        <taxon>Pseudomonadota</taxon>
        <taxon>Alphaproteobacteria</taxon>
        <taxon>Hyphomicrobiales</taxon>
        <taxon>Aestuariivirgaceae</taxon>
        <taxon>Aestuariivirga</taxon>
    </lineage>
</organism>
<feature type="domain" description="Multidrug resistance protein MdtA-like barrel-sandwich hybrid" evidence="3">
    <location>
        <begin position="87"/>
        <end position="208"/>
    </location>
</feature>
<evidence type="ECO:0000259" key="3">
    <source>
        <dbReference type="Pfam" id="PF25917"/>
    </source>
</evidence>
<dbReference type="GO" id="GO:0015562">
    <property type="term" value="F:efflux transmembrane transporter activity"/>
    <property type="evidence" value="ECO:0007669"/>
    <property type="project" value="TreeGrafter"/>
</dbReference>
<dbReference type="Gene3D" id="2.40.30.170">
    <property type="match status" value="1"/>
</dbReference>
<keyword evidence="7" id="KW-1185">Reference proteome</keyword>
<dbReference type="Gene3D" id="1.10.287.470">
    <property type="entry name" value="Helix hairpin bin"/>
    <property type="match status" value="1"/>
</dbReference>
<evidence type="ECO:0000259" key="5">
    <source>
        <dbReference type="Pfam" id="PF25989"/>
    </source>
</evidence>
<name>A0A2W2AP99_9HYPH</name>
<dbReference type="InterPro" id="IPR006143">
    <property type="entry name" value="RND_pump_MFP"/>
</dbReference>
<sequence>MRSLIYLLVGIAILAGAAFGVRHYEIDLAALTGFGSTKTVAAGGEAPQRQGGGRANRGPAAVETARAATSRLSDDVSALGTLLSDESVEIAPETSGRVSRVLFADGAKVEKGTPLFQFDSDLAKSDLAEAEARLKLAEASFARNQKLRQSGNVAQSAYDEALSGRDVARAAVEAARVRLDKLTIAAPFSGTLGFRNVSEGAYVTAGTALVKLDKTDRLQVSFAVPELQQQAVMDAATVTFTADAVPGETFTATIDALNPVIDVNGRALQVRADADNAAGRLRPGLLVRVAVKGPEREAVMVPESAVVQRAKGAMVYTLSGDKVTEVKVRLGKRVEGKVEVLDGIAAGDTVVTAGNAQLSNGAKVEVVSTAAAAE</sequence>
<dbReference type="NCBIfam" id="TIGR01730">
    <property type="entry name" value="RND_mfp"/>
    <property type="match status" value="1"/>
</dbReference>
<dbReference type="RefSeq" id="WP_111197513.1">
    <property type="nucleotide sequence ID" value="NZ_QKVK01000003.1"/>
</dbReference>
<evidence type="ECO:0000313" key="7">
    <source>
        <dbReference type="Proteomes" id="UP000248795"/>
    </source>
</evidence>
<evidence type="ECO:0000313" key="6">
    <source>
        <dbReference type="EMBL" id="PZF77221.1"/>
    </source>
</evidence>
<keyword evidence="2" id="KW-0175">Coiled coil</keyword>
<dbReference type="Gene3D" id="2.40.420.20">
    <property type="match status" value="1"/>
</dbReference>
<feature type="domain" description="CusB-like beta-barrel" evidence="4">
    <location>
        <begin position="220"/>
        <end position="293"/>
    </location>
</feature>
<dbReference type="FunFam" id="2.40.30.170:FF:000010">
    <property type="entry name" value="Efflux RND transporter periplasmic adaptor subunit"/>
    <property type="match status" value="1"/>
</dbReference>
<comment type="caution">
    <text evidence="6">The sequence shown here is derived from an EMBL/GenBank/DDBJ whole genome shotgun (WGS) entry which is preliminary data.</text>
</comment>
<feature type="coiled-coil region" evidence="2">
    <location>
        <begin position="120"/>
        <end position="147"/>
    </location>
</feature>
<evidence type="ECO:0000256" key="1">
    <source>
        <dbReference type="ARBA" id="ARBA00009477"/>
    </source>
</evidence>
<dbReference type="SUPFAM" id="SSF111369">
    <property type="entry name" value="HlyD-like secretion proteins"/>
    <property type="match status" value="1"/>
</dbReference>
<dbReference type="Gene3D" id="2.40.50.100">
    <property type="match status" value="1"/>
</dbReference>
<dbReference type="Pfam" id="PF25917">
    <property type="entry name" value="BSH_RND"/>
    <property type="match status" value="1"/>
</dbReference>
<gene>
    <name evidence="6" type="ORF">DK847_07795</name>
</gene>
<comment type="similarity">
    <text evidence="1">Belongs to the membrane fusion protein (MFP) (TC 8.A.1) family.</text>
</comment>
<dbReference type="PANTHER" id="PTHR30469">
    <property type="entry name" value="MULTIDRUG RESISTANCE PROTEIN MDTA"/>
    <property type="match status" value="1"/>
</dbReference>
<dbReference type="EMBL" id="QKVK01000003">
    <property type="protein sequence ID" value="PZF77221.1"/>
    <property type="molecule type" value="Genomic_DNA"/>
</dbReference>
<dbReference type="InterPro" id="IPR058625">
    <property type="entry name" value="MdtA-like_BSH"/>
</dbReference>
<accession>A0A2W2AP99</accession>
<feature type="domain" description="YknX-like C-terminal permuted SH3-like" evidence="5">
    <location>
        <begin position="299"/>
        <end position="366"/>
    </location>
</feature>
<dbReference type="PANTHER" id="PTHR30469:SF11">
    <property type="entry name" value="BLL4320 PROTEIN"/>
    <property type="match status" value="1"/>
</dbReference>
<proteinExistence type="inferred from homology"/>
<evidence type="ECO:0000256" key="2">
    <source>
        <dbReference type="SAM" id="Coils"/>
    </source>
</evidence>
<dbReference type="Proteomes" id="UP000248795">
    <property type="component" value="Unassembled WGS sequence"/>
</dbReference>
<evidence type="ECO:0000259" key="4">
    <source>
        <dbReference type="Pfam" id="PF25954"/>
    </source>
</evidence>
<reference evidence="7" key="1">
    <citation type="submission" date="2018-06" db="EMBL/GenBank/DDBJ databases">
        <title>Aestuariibacter litoralis strain KCTC 52945T.</title>
        <authorList>
            <person name="Li X."/>
            <person name="Salam N."/>
            <person name="Li J.-L."/>
            <person name="Chen Y.-M."/>
            <person name="Yang Z.-W."/>
            <person name="Zhang L.-Y."/>
            <person name="Han M.-X."/>
            <person name="Xiao M."/>
            <person name="Li W.-J."/>
        </authorList>
    </citation>
    <scope>NUCLEOTIDE SEQUENCE [LARGE SCALE GENOMIC DNA]</scope>
    <source>
        <strain evidence="7">KCTC 52945</strain>
    </source>
</reference>
<protein>
    <submittedName>
        <fullName evidence="6">Efflux transporter periplasmic adaptor subunit</fullName>
    </submittedName>
</protein>
<dbReference type="AlphaFoldDB" id="A0A2W2AP99"/>
<dbReference type="Pfam" id="PF25989">
    <property type="entry name" value="YknX_C"/>
    <property type="match status" value="1"/>
</dbReference>
<dbReference type="InterPro" id="IPR058637">
    <property type="entry name" value="YknX-like_C"/>
</dbReference>
<dbReference type="GO" id="GO:1990281">
    <property type="term" value="C:efflux pump complex"/>
    <property type="evidence" value="ECO:0007669"/>
    <property type="project" value="TreeGrafter"/>
</dbReference>
<dbReference type="Pfam" id="PF25954">
    <property type="entry name" value="Beta-barrel_RND_2"/>
    <property type="match status" value="1"/>
</dbReference>